<dbReference type="OrthoDB" id="112032at2"/>
<proteinExistence type="predicted"/>
<feature type="domain" description="HTH araC/xylS-type" evidence="4">
    <location>
        <begin position="147"/>
        <end position="246"/>
    </location>
</feature>
<dbReference type="KEGG" id="ccro:CMC5_029500"/>
<evidence type="ECO:0000313" key="6">
    <source>
        <dbReference type="Proteomes" id="UP000067626"/>
    </source>
</evidence>
<evidence type="ECO:0000256" key="3">
    <source>
        <dbReference type="ARBA" id="ARBA00023163"/>
    </source>
</evidence>
<gene>
    <name evidence="5" type="ORF">CMC5_029500</name>
</gene>
<keyword evidence="3" id="KW-0804">Transcription</keyword>
<evidence type="ECO:0000259" key="4">
    <source>
        <dbReference type="PROSITE" id="PS01124"/>
    </source>
</evidence>
<dbReference type="Proteomes" id="UP000067626">
    <property type="component" value="Chromosome"/>
</dbReference>
<evidence type="ECO:0000256" key="2">
    <source>
        <dbReference type="ARBA" id="ARBA00023125"/>
    </source>
</evidence>
<dbReference type="GO" id="GO:0003700">
    <property type="term" value="F:DNA-binding transcription factor activity"/>
    <property type="evidence" value="ECO:0007669"/>
    <property type="project" value="InterPro"/>
</dbReference>
<dbReference type="RefSeq" id="WP_050430988.1">
    <property type="nucleotide sequence ID" value="NZ_CP012159.1"/>
</dbReference>
<protein>
    <submittedName>
        <fullName evidence="5">DNA-binding domain-containing protein</fullName>
    </submittedName>
</protein>
<dbReference type="InterPro" id="IPR050204">
    <property type="entry name" value="AraC_XylS_family_regulators"/>
</dbReference>
<dbReference type="GO" id="GO:0043565">
    <property type="term" value="F:sequence-specific DNA binding"/>
    <property type="evidence" value="ECO:0007669"/>
    <property type="project" value="InterPro"/>
</dbReference>
<dbReference type="InterPro" id="IPR046532">
    <property type="entry name" value="DUF6597"/>
</dbReference>
<dbReference type="Pfam" id="PF12833">
    <property type="entry name" value="HTH_18"/>
    <property type="match status" value="1"/>
</dbReference>
<dbReference type="InterPro" id="IPR018060">
    <property type="entry name" value="HTH_AraC"/>
</dbReference>
<keyword evidence="1" id="KW-0805">Transcription regulation</keyword>
<keyword evidence="6" id="KW-1185">Reference proteome</keyword>
<dbReference type="PROSITE" id="PS01124">
    <property type="entry name" value="HTH_ARAC_FAMILY_2"/>
    <property type="match status" value="1"/>
</dbReference>
<dbReference type="AlphaFoldDB" id="A0A0K1ED80"/>
<evidence type="ECO:0000313" key="5">
    <source>
        <dbReference type="EMBL" id="AKT38804.1"/>
    </source>
</evidence>
<dbReference type="Gene3D" id="1.10.10.60">
    <property type="entry name" value="Homeodomain-like"/>
    <property type="match status" value="1"/>
</dbReference>
<organism evidence="5 6">
    <name type="scientific">Chondromyces crocatus</name>
    <dbReference type="NCBI Taxonomy" id="52"/>
    <lineage>
        <taxon>Bacteria</taxon>
        <taxon>Pseudomonadati</taxon>
        <taxon>Myxococcota</taxon>
        <taxon>Polyangia</taxon>
        <taxon>Polyangiales</taxon>
        <taxon>Polyangiaceae</taxon>
        <taxon>Chondromyces</taxon>
    </lineage>
</organism>
<dbReference type="EMBL" id="CP012159">
    <property type="protein sequence ID" value="AKT38804.1"/>
    <property type="molecule type" value="Genomic_DNA"/>
</dbReference>
<evidence type="ECO:0000256" key="1">
    <source>
        <dbReference type="ARBA" id="ARBA00023015"/>
    </source>
</evidence>
<dbReference type="SMART" id="SM00342">
    <property type="entry name" value="HTH_ARAC"/>
    <property type="match status" value="1"/>
</dbReference>
<dbReference type="PANTHER" id="PTHR46796">
    <property type="entry name" value="HTH-TYPE TRANSCRIPTIONAL ACTIVATOR RHAS-RELATED"/>
    <property type="match status" value="1"/>
</dbReference>
<dbReference type="Pfam" id="PF20240">
    <property type="entry name" value="DUF6597"/>
    <property type="match status" value="1"/>
</dbReference>
<dbReference type="STRING" id="52.CMC5_029500"/>
<name>A0A0K1ED80_CHOCO</name>
<keyword evidence="2 5" id="KW-0238">DNA-binding</keyword>
<accession>A0A0K1ED80</accession>
<sequence>MHYVEHPPAPALREVVRCLWSHEGVTGSVPFHVLPDGCLDLVWDGVALKVAGPDTRPFLTTLPEGYAITGLRFHPGVAPTALGVPASALRDSRVALEDLWGVEAVRLAEALGEAPSTDAKEALLASALARRVVSAPAPDRLVKALVGRFMRVVGEASAPPPSVELLADELGVSSRQLLRRCTDAVGYGPKVLLRVLRFQEFLRQARAQPALPLARLAVSCGYTDQAHLAHEAMALGGKTPGALRGVVDG</sequence>
<dbReference type="PANTHER" id="PTHR46796:SF15">
    <property type="entry name" value="BLL1074 PROTEIN"/>
    <property type="match status" value="1"/>
</dbReference>
<reference evidence="5 6" key="1">
    <citation type="submission" date="2015-07" db="EMBL/GenBank/DDBJ databases">
        <title>Genome analysis of myxobacterium Chondromyces crocatus Cm c5 reveals a high potential for natural compound synthesis and the genetic basis for the loss of fruiting body formation.</title>
        <authorList>
            <person name="Zaburannyi N."/>
            <person name="Bunk B."/>
            <person name="Maier J."/>
            <person name="Overmann J."/>
            <person name="Mueller R."/>
        </authorList>
    </citation>
    <scope>NUCLEOTIDE SEQUENCE [LARGE SCALE GENOMIC DNA]</scope>
    <source>
        <strain evidence="5 6">Cm c5</strain>
    </source>
</reference>